<feature type="transmembrane region" description="Helical" evidence="5">
    <location>
        <begin position="41"/>
        <end position="68"/>
    </location>
</feature>
<dbReference type="SUPFAM" id="SSF141322">
    <property type="entry name" value="NfeD domain-like"/>
    <property type="match status" value="1"/>
</dbReference>
<dbReference type="InterPro" id="IPR052165">
    <property type="entry name" value="Membrane_assoc_protease"/>
</dbReference>
<dbReference type="Proteomes" id="UP000824125">
    <property type="component" value="Unassembled WGS sequence"/>
</dbReference>
<evidence type="ECO:0000256" key="2">
    <source>
        <dbReference type="ARBA" id="ARBA00022692"/>
    </source>
</evidence>
<dbReference type="Pfam" id="PF01957">
    <property type="entry name" value="NfeD"/>
    <property type="match status" value="1"/>
</dbReference>
<feature type="domain" description="NfeD-like C-terminal" evidence="6">
    <location>
        <begin position="86"/>
        <end position="145"/>
    </location>
</feature>
<evidence type="ECO:0000256" key="5">
    <source>
        <dbReference type="SAM" id="Phobius"/>
    </source>
</evidence>
<dbReference type="PANTHER" id="PTHR33507:SF3">
    <property type="entry name" value="INNER MEMBRANE PROTEIN YBBJ"/>
    <property type="match status" value="1"/>
</dbReference>
<keyword evidence="3 5" id="KW-1133">Transmembrane helix</keyword>
<evidence type="ECO:0000259" key="6">
    <source>
        <dbReference type="Pfam" id="PF01957"/>
    </source>
</evidence>
<keyword evidence="4 5" id="KW-0472">Membrane</keyword>
<evidence type="ECO:0000313" key="7">
    <source>
        <dbReference type="EMBL" id="HIU69488.1"/>
    </source>
</evidence>
<evidence type="ECO:0000256" key="4">
    <source>
        <dbReference type="ARBA" id="ARBA00023136"/>
    </source>
</evidence>
<dbReference type="EMBL" id="DVNM01000032">
    <property type="protein sequence ID" value="HIU69488.1"/>
    <property type="molecule type" value="Genomic_DNA"/>
</dbReference>
<protein>
    <submittedName>
        <fullName evidence="7">NfeD family protein</fullName>
    </submittedName>
</protein>
<reference evidence="7" key="1">
    <citation type="submission" date="2020-10" db="EMBL/GenBank/DDBJ databases">
        <authorList>
            <person name="Gilroy R."/>
        </authorList>
    </citation>
    <scope>NUCLEOTIDE SEQUENCE</scope>
    <source>
        <strain evidence="7">CHK176-6737</strain>
    </source>
</reference>
<dbReference type="AlphaFoldDB" id="A0A9D1MUX1"/>
<dbReference type="Gene3D" id="2.40.50.140">
    <property type="entry name" value="Nucleic acid-binding proteins"/>
    <property type="match status" value="1"/>
</dbReference>
<sequence length="149" mass="15821">MIAIDGLLILWVILIVAFVVLEAVTVQLVSIWFAIGCLAGVIANLCGATPVVQVVVVLAVSLVCLIATKPLLKKVIKKERMQPTNADRLIGKKAVVTSTVDNLHETGNVKIGDVEWNVRSADGSVIEAGCTVEIVKIKGAKLIVAQVKE</sequence>
<accession>A0A9D1MUX1</accession>
<feature type="transmembrane region" description="Helical" evidence="5">
    <location>
        <begin position="7"/>
        <end position="35"/>
    </location>
</feature>
<dbReference type="InterPro" id="IPR002810">
    <property type="entry name" value="NfeD-like_C"/>
</dbReference>
<comment type="subcellular location">
    <subcellularLocation>
        <location evidence="1">Membrane</location>
        <topology evidence="1">Multi-pass membrane protein</topology>
    </subcellularLocation>
</comment>
<dbReference type="PANTHER" id="PTHR33507">
    <property type="entry name" value="INNER MEMBRANE PROTEIN YBBJ"/>
    <property type="match status" value="1"/>
</dbReference>
<organism evidence="7 8">
    <name type="scientific">Candidatus Scybalenecus merdavium</name>
    <dbReference type="NCBI Taxonomy" id="2840939"/>
    <lineage>
        <taxon>Bacteria</taxon>
        <taxon>Bacillati</taxon>
        <taxon>Bacillota</taxon>
        <taxon>Clostridia</taxon>
        <taxon>Eubacteriales</taxon>
        <taxon>Oscillospiraceae</taxon>
        <taxon>Oscillospiraceae incertae sedis</taxon>
        <taxon>Candidatus Scybalenecus</taxon>
    </lineage>
</organism>
<keyword evidence="2 5" id="KW-0812">Transmembrane</keyword>
<dbReference type="InterPro" id="IPR012340">
    <property type="entry name" value="NA-bd_OB-fold"/>
</dbReference>
<evidence type="ECO:0000256" key="3">
    <source>
        <dbReference type="ARBA" id="ARBA00022989"/>
    </source>
</evidence>
<name>A0A9D1MUX1_9FIRM</name>
<comment type="caution">
    <text evidence="7">The sequence shown here is derived from an EMBL/GenBank/DDBJ whole genome shotgun (WGS) entry which is preliminary data.</text>
</comment>
<dbReference type="GO" id="GO:0005886">
    <property type="term" value="C:plasma membrane"/>
    <property type="evidence" value="ECO:0007669"/>
    <property type="project" value="TreeGrafter"/>
</dbReference>
<proteinExistence type="predicted"/>
<gene>
    <name evidence="7" type="ORF">IAD23_05965</name>
</gene>
<evidence type="ECO:0000256" key="1">
    <source>
        <dbReference type="ARBA" id="ARBA00004141"/>
    </source>
</evidence>
<evidence type="ECO:0000313" key="8">
    <source>
        <dbReference type="Proteomes" id="UP000824125"/>
    </source>
</evidence>
<reference evidence="7" key="2">
    <citation type="journal article" date="2021" name="PeerJ">
        <title>Extensive microbial diversity within the chicken gut microbiome revealed by metagenomics and culture.</title>
        <authorList>
            <person name="Gilroy R."/>
            <person name="Ravi A."/>
            <person name="Getino M."/>
            <person name="Pursley I."/>
            <person name="Horton D.L."/>
            <person name="Alikhan N.F."/>
            <person name="Baker D."/>
            <person name="Gharbi K."/>
            <person name="Hall N."/>
            <person name="Watson M."/>
            <person name="Adriaenssens E.M."/>
            <person name="Foster-Nyarko E."/>
            <person name="Jarju S."/>
            <person name="Secka A."/>
            <person name="Antonio M."/>
            <person name="Oren A."/>
            <person name="Chaudhuri R.R."/>
            <person name="La Ragione R."/>
            <person name="Hildebrand F."/>
            <person name="Pallen M.J."/>
        </authorList>
    </citation>
    <scope>NUCLEOTIDE SEQUENCE</scope>
    <source>
        <strain evidence="7">CHK176-6737</strain>
    </source>
</reference>